<evidence type="ECO:0000313" key="3">
    <source>
        <dbReference type="EMBL" id="USW52685.1"/>
    </source>
</evidence>
<dbReference type="Proteomes" id="UP001056384">
    <property type="component" value="Chromosome 4"/>
</dbReference>
<sequence>MDLNRLVVTTVRPDSKATMRGSQGQRPRTKKVAVIVPPPHEGPDDSVDAEFVETSRAAVWQPWPLDQRADSPPIPLLNDEALERLDGPIGHDIGAWAELQALHARDMAADAVLPPPDGIAQTIEMNNNDFDNTLIDSAIAPRLHIRIRGENREIWKPGDGDGDETTDWYGRSGVLPMEQRWRVFQTDIGPISWTGENIPPKYVYLDDDSACQVLNSDIPRARICKFWPHDFGQPGKVRRFRAHIGRPAFQNEDPAGNERYHSTQLGGRAAAPYYFSGEPDYVAVRYRIPPKVEKPVEVDPAVAAREERKRKIDAILDAEPNRRAHGHNQYTPKDMLVKYGAPSGAKPVEKFHNLPQLPRPHHFLKSAKDPIFTEKRLFGGIAESARESVRKDAQKAQQQALREASLDSLRAALREREREATQPSDGADEHDNENTFPVQRPEQTPNTPTITHHLPPISSPLPNSISPRPIEPPIIIPRNLSFIERRDIEQRIATQTLQSIQSQDDVKALAEQLAVEKVKVGQQEKTIARLEQKLKLREMEAEGWREVAEEKEMQIEGLLERVKERE</sequence>
<evidence type="ECO:0000313" key="4">
    <source>
        <dbReference type="Proteomes" id="UP001056384"/>
    </source>
</evidence>
<gene>
    <name evidence="3" type="ORF">Slin15195_G060040</name>
</gene>
<proteinExistence type="predicted"/>
<dbReference type="AlphaFoldDB" id="A0A9Q9APH5"/>
<keyword evidence="1" id="KW-0175">Coiled coil</keyword>
<feature type="coiled-coil region" evidence="1">
    <location>
        <begin position="513"/>
        <end position="565"/>
    </location>
</feature>
<name>A0A9Q9APH5_9PEZI</name>
<feature type="region of interest" description="Disordered" evidence="2">
    <location>
        <begin position="414"/>
        <end position="469"/>
    </location>
</feature>
<dbReference type="EMBL" id="CP099421">
    <property type="protein sequence ID" value="USW52685.1"/>
    <property type="molecule type" value="Genomic_DNA"/>
</dbReference>
<accession>A0A9Q9APH5</accession>
<reference evidence="3" key="1">
    <citation type="submission" date="2022-06" db="EMBL/GenBank/DDBJ databases">
        <title>Complete genome sequences of two strains of the flax pathogen Septoria linicola.</title>
        <authorList>
            <person name="Lapalu N."/>
            <person name="Simon A."/>
            <person name="Demenou B."/>
            <person name="Paumier D."/>
            <person name="Guillot M.-P."/>
            <person name="Gout L."/>
            <person name="Valade R."/>
        </authorList>
    </citation>
    <scope>NUCLEOTIDE SEQUENCE</scope>
    <source>
        <strain evidence="3">SE15195</strain>
    </source>
</reference>
<feature type="compositionally biased region" description="Polar residues" evidence="2">
    <location>
        <begin position="434"/>
        <end position="450"/>
    </location>
</feature>
<protein>
    <submittedName>
        <fullName evidence="3">Uncharacterized protein</fullName>
    </submittedName>
</protein>
<keyword evidence="4" id="KW-1185">Reference proteome</keyword>
<evidence type="ECO:0000256" key="1">
    <source>
        <dbReference type="SAM" id="Coils"/>
    </source>
</evidence>
<organism evidence="3 4">
    <name type="scientific">Septoria linicola</name>
    <dbReference type="NCBI Taxonomy" id="215465"/>
    <lineage>
        <taxon>Eukaryota</taxon>
        <taxon>Fungi</taxon>
        <taxon>Dikarya</taxon>
        <taxon>Ascomycota</taxon>
        <taxon>Pezizomycotina</taxon>
        <taxon>Dothideomycetes</taxon>
        <taxon>Dothideomycetidae</taxon>
        <taxon>Mycosphaerellales</taxon>
        <taxon>Mycosphaerellaceae</taxon>
        <taxon>Septoria</taxon>
    </lineage>
</organism>
<evidence type="ECO:0000256" key="2">
    <source>
        <dbReference type="SAM" id="MobiDB-lite"/>
    </source>
</evidence>